<dbReference type="AlphaFoldDB" id="A0A345D7W8"/>
<gene>
    <name evidence="2" type="primary">pyrR</name>
    <name evidence="2" type="ORF">DTO96_100164</name>
</gene>
<dbReference type="Pfam" id="PF00156">
    <property type="entry name" value="Pribosyltran"/>
    <property type="match status" value="1"/>
</dbReference>
<dbReference type="OrthoDB" id="9802227at2"/>
<evidence type="ECO:0000259" key="1">
    <source>
        <dbReference type="Pfam" id="PF00156"/>
    </source>
</evidence>
<keyword evidence="3" id="KW-1185">Reference proteome</keyword>
<dbReference type="EMBL" id="CP031124">
    <property type="protein sequence ID" value="AXF84456.1"/>
    <property type="molecule type" value="Genomic_DNA"/>
</dbReference>
<protein>
    <submittedName>
        <fullName evidence="2">Bifunctional protein PyrR</fullName>
    </submittedName>
</protein>
<dbReference type="Proteomes" id="UP000252182">
    <property type="component" value="Chromosome"/>
</dbReference>
<dbReference type="CDD" id="cd06223">
    <property type="entry name" value="PRTases_typeI"/>
    <property type="match status" value="1"/>
</dbReference>
<reference evidence="3" key="1">
    <citation type="submission" date="2018-07" db="EMBL/GenBank/DDBJ databases">
        <authorList>
            <person name="Kim H."/>
        </authorList>
    </citation>
    <scope>NUCLEOTIDE SEQUENCE [LARGE SCALE GENOMIC DNA]</scope>
    <source>
        <strain evidence="3">F02</strain>
    </source>
</reference>
<proteinExistence type="predicted"/>
<evidence type="ECO:0000313" key="3">
    <source>
        <dbReference type="Proteomes" id="UP000252182"/>
    </source>
</evidence>
<sequence length="189" mass="20629">MNSPTFSTPTSSIPDAEHLYIQLLAQLRAHVVTCALPPVLIGVHRGGAWLAERLHADLGMTEPLGTIDISFYRDDFATKGISANVKTTDVAVDLMARDVILCDDILNSGRSVRAALNEIFDFGRPARVDLAVLFDRGGRELPVAARFVGGSSEFDAAYKLVLERDSSNRFCFRVPRRVSPVSQNAEVNA</sequence>
<feature type="domain" description="Phosphoribosyltransferase" evidence="1">
    <location>
        <begin position="23"/>
        <end position="151"/>
    </location>
</feature>
<dbReference type="RefSeq" id="WP_114563857.1">
    <property type="nucleotide sequence ID" value="NZ_CP031124.1"/>
</dbReference>
<dbReference type="InterPro" id="IPR050137">
    <property type="entry name" value="PyrR_bifunctional"/>
</dbReference>
<dbReference type="InterPro" id="IPR029057">
    <property type="entry name" value="PRTase-like"/>
</dbReference>
<dbReference type="PANTHER" id="PTHR11608">
    <property type="entry name" value="BIFUNCTIONAL PROTEIN PYRR"/>
    <property type="match status" value="1"/>
</dbReference>
<accession>A0A345D7W8</accession>
<dbReference type="KEGG" id="hyf:DTO96_100164"/>
<dbReference type="NCBIfam" id="NF003545">
    <property type="entry name" value="PRK05205.1-1"/>
    <property type="match status" value="1"/>
</dbReference>
<name>A0A345D7W8_9BURK</name>
<organism evidence="2 3">
    <name type="scientific">Ephemeroptericola cinctiostellae</name>
    <dbReference type="NCBI Taxonomy" id="2268024"/>
    <lineage>
        <taxon>Bacteria</taxon>
        <taxon>Pseudomonadati</taxon>
        <taxon>Pseudomonadota</taxon>
        <taxon>Betaproteobacteria</taxon>
        <taxon>Burkholderiales</taxon>
        <taxon>Burkholderiaceae</taxon>
        <taxon>Ephemeroptericola</taxon>
    </lineage>
</organism>
<evidence type="ECO:0000313" key="2">
    <source>
        <dbReference type="EMBL" id="AXF84456.1"/>
    </source>
</evidence>
<dbReference type="SUPFAM" id="SSF53271">
    <property type="entry name" value="PRTase-like"/>
    <property type="match status" value="1"/>
</dbReference>
<dbReference type="PANTHER" id="PTHR11608:SF0">
    <property type="entry name" value="BIFUNCTIONAL PROTEIN PYRR"/>
    <property type="match status" value="1"/>
</dbReference>
<dbReference type="InterPro" id="IPR000836">
    <property type="entry name" value="PRTase_dom"/>
</dbReference>
<dbReference type="Gene3D" id="3.40.50.2020">
    <property type="match status" value="1"/>
</dbReference>